<dbReference type="PANTHER" id="PTHR33490">
    <property type="entry name" value="BLR5614 PROTEIN-RELATED"/>
    <property type="match status" value="1"/>
</dbReference>
<dbReference type="EMBL" id="JAHWXP010000003">
    <property type="protein sequence ID" value="MBY8337554.1"/>
    <property type="molecule type" value="Genomic_DNA"/>
</dbReference>
<dbReference type="Proteomes" id="UP000759298">
    <property type="component" value="Unassembled WGS sequence"/>
</dbReference>
<feature type="domain" description="Transglutaminase-like" evidence="1">
    <location>
        <begin position="158"/>
        <end position="225"/>
    </location>
</feature>
<dbReference type="PANTHER" id="PTHR33490:SF12">
    <property type="entry name" value="BLL5557 PROTEIN"/>
    <property type="match status" value="1"/>
</dbReference>
<protein>
    <submittedName>
        <fullName evidence="2">Transglutaminase family protein</fullName>
    </submittedName>
</protein>
<sequence length="265" mass="29060">MAISIRSSFAFTTQAPTDALMQFAVADIPEQHLLSCRTDLTDADSCTRIPAQEDIGERVWARADGRFEVRHEAEVEIRRQIAALDQLEQLRPSEMPAAPVKYLFDSRYCPADKFQSFVEDQFGRTSGGARVEAIRSWVADKFTYTPGSSDASTTALDSFVERRGICRDYAHMVVTLARASVIPARFVACYAPDVTPPDFHAVAEVFLKDPGSDAGGTWQLVDATGMGTAEDIVKIGVGRDAADVSFLTTFGMVELCEKTVEVSRS</sequence>
<dbReference type="Gene3D" id="2.60.40.2250">
    <property type="match status" value="1"/>
</dbReference>
<accession>A0ABS7PES4</accession>
<dbReference type="InterPro" id="IPR038765">
    <property type="entry name" value="Papain-like_cys_pep_sf"/>
</dbReference>
<dbReference type="InterPro" id="IPR002931">
    <property type="entry name" value="Transglutaminase-like"/>
</dbReference>
<dbReference type="SUPFAM" id="SSF54001">
    <property type="entry name" value="Cysteine proteinases"/>
    <property type="match status" value="1"/>
</dbReference>
<organism evidence="2 3">
    <name type="scientific">Alteriqipengyuania abyssalis</name>
    <dbReference type="NCBI Taxonomy" id="2860200"/>
    <lineage>
        <taxon>Bacteria</taxon>
        <taxon>Pseudomonadati</taxon>
        <taxon>Pseudomonadota</taxon>
        <taxon>Alphaproteobacteria</taxon>
        <taxon>Sphingomonadales</taxon>
        <taxon>Erythrobacteraceae</taxon>
        <taxon>Alteriqipengyuania</taxon>
    </lineage>
</organism>
<gene>
    <name evidence="2" type="ORF">KYN89_10875</name>
</gene>
<reference evidence="2 3" key="1">
    <citation type="submission" date="2021-07" db="EMBL/GenBank/DDBJ databases">
        <title>Alteriqipengyuania abyssalis NZ-12B nov, sp.nov isolated from deep sea sponge in pacific ocean.</title>
        <authorList>
            <person name="Tareen S."/>
            <person name="Wink J."/>
        </authorList>
    </citation>
    <scope>NUCLEOTIDE SEQUENCE [LARGE SCALE GENOMIC DNA]</scope>
    <source>
        <strain evidence="2 3">NZ-12B</strain>
    </source>
</reference>
<evidence type="ECO:0000313" key="2">
    <source>
        <dbReference type="EMBL" id="MBY8337554.1"/>
    </source>
</evidence>
<keyword evidence="3" id="KW-1185">Reference proteome</keyword>
<dbReference type="Pfam" id="PF01841">
    <property type="entry name" value="Transglut_core"/>
    <property type="match status" value="1"/>
</dbReference>
<proteinExistence type="predicted"/>
<comment type="caution">
    <text evidence="2">The sequence shown here is derived from an EMBL/GenBank/DDBJ whole genome shotgun (WGS) entry which is preliminary data.</text>
</comment>
<evidence type="ECO:0000313" key="3">
    <source>
        <dbReference type="Proteomes" id="UP000759298"/>
    </source>
</evidence>
<dbReference type="Gene3D" id="3.10.620.30">
    <property type="match status" value="1"/>
</dbReference>
<name>A0ABS7PES4_9SPHN</name>
<dbReference type="SMART" id="SM00460">
    <property type="entry name" value="TGc"/>
    <property type="match status" value="1"/>
</dbReference>
<evidence type="ECO:0000259" key="1">
    <source>
        <dbReference type="SMART" id="SM00460"/>
    </source>
</evidence>
<dbReference type="RefSeq" id="WP_222825095.1">
    <property type="nucleotide sequence ID" value="NZ_JAHWXP010000003.1"/>
</dbReference>